<name>A0A2G2XQV7_CAPBA</name>
<dbReference type="EMBL" id="MLFT02000001">
    <property type="protein sequence ID" value="PHT59741.1"/>
    <property type="molecule type" value="Genomic_DNA"/>
</dbReference>
<protein>
    <submittedName>
        <fullName evidence="2">Uncharacterized protein</fullName>
    </submittedName>
</protein>
<keyword evidence="1" id="KW-0472">Membrane</keyword>
<reference evidence="2 3" key="1">
    <citation type="journal article" date="2017" name="Genome Biol.">
        <title>New reference genome sequences of hot pepper reveal the massive evolution of plant disease-resistance genes by retroduplication.</title>
        <authorList>
            <person name="Kim S."/>
            <person name="Park J."/>
            <person name="Yeom S.I."/>
            <person name="Kim Y.M."/>
            <person name="Seo E."/>
            <person name="Kim K.T."/>
            <person name="Kim M.S."/>
            <person name="Lee J.M."/>
            <person name="Cheong K."/>
            <person name="Shin H.S."/>
            <person name="Kim S.B."/>
            <person name="Han K."/>
            <person name="Lee J."/>
            <person name="Park M."/>
            <person name="Lee H.A."/>
            <person name="Lee H.Y."/>
            <person name="Lee Y."/>
            <person name="Oh S."/>
            <person name="Lee J.H."/>
            <person name="Choi E."/>
            <person name="Choi E."/>
            <person name="Lee S.E."/>
            <person name="Jeon J."/>
            <person name="Kim H."/>
            <person name="Choi G."/>
            <person name="Song H."/>
            <person name="Lee J."/>
            <person name="Lee S.C."/>
            <person name="Kwon J.K."/>
            <person name="Lee H.Y."/>
            <person name="Koo N."/>
            <person name="Hong Y."/>
            <person name="Kim R.W."/>
            <person name="Kang W.H."/>
            <person name="Huh J.H."/>
            <person name="Kang B.C."/>
            <person name="Yang T.J."/>
            <person name="Lee Y.H."/>
            <person name="Bennetzen J.L."/>
            <person name="Choi D."/>
        </authorList>
    </citation>
    <scope>NUCLEOTIDE SEQUENCE [LARGE SCALE GENOMIC DNA]</scope>
    <source>
        <strain evidence="3">cv. PBC81</strain>
    </source>
</reference>
<organism evidence="2 3">
    <name type="scientific">Capsicum baccatum</name>
    <name type="common">Peruvian pepper</name>
    <dbReference type="NCBI Taxonomy" id="33114"/>
    <lineage>
        <taxon>Eukaryota</taxon>
        <taxon>Viridiplantae</taxon>
        <taxon>Streptophyta</taxon>
        <taxon>Embryophyta</taxon>
        <taxon>Tracheophyta</taxon>
        <taxon>Spermatophyta</taxon>
        <taxon>Magnoliopsida</taxon>
        <taxon>eudicotyledons</taxon>
        <taxon>Gunneridae</taxon>
        <taxon>Pentapetalae</taxon>
        <taxon>asterids</taxon>
        <taxon>lamiids</taxon>
        <taxon>Solanales</taxon>
        <taxon>Solanaceae</taxon>
        <taxon>Solanoideae</taxon>
        <taxon>Capsiceae</taxon>
        <taxon>Capsicum</taxon>
    </lineage>
</organism>
<evidence type="ECO:0000313" key="3">
    <source>
        <dbReference type="Proteomes" id="UP000224567"/>
    </source>
</evidence>
<evidence type="ECO:0000256" key="1">
    <source>
        <dbReference type="SAM" id="Phobius"/>
    </source>
</evidence>
<reference evidence="3" key="2">
    <citation type="journal article" date="2017" name="J. Anim. Genet.">
        <title>Multiple reference genome sequences of hot pepper reveal the massive evolution of plant disease resistance genes by retroduplication.</title>
        <authorList>
            <person name="Kim S."/>
            <person name="Park J."/>
            <person name="Yeom S.-I."/>
            <person name="Kim Y.-M."/>
            <person name="Seo E."/>
            <person name="Kim K.-T."/>
            <person name="Kim M.-S."/>
            <person name="Lee J.M."/>
            <person name="Cheong K."/>
            <person name="Shin H.-S."/>
            <person name="Kim S.-B."/>
            <person name="Han K."/>
            <person name="Lee J."/>
            <person name="Park M."/>
            <person name="Lee H.-A."/>
            <person name="Lee H.-Y."/>
            <person name="Lee Y."/>
            <person name="Oh S."/>
            <person name="Lee J.H."/>
            <person name="Choi E."/>
            <person name="Choi E."/>
            <person name="Lee S.E."/>
            <person name="Jeon J."/>
            <person name="Kim H."/>
            <person name="Choi G."/>
            <person name="Song H."/>
            <person name="Lee J."/>
            <person name="Lee S.-C."/>
            <person name="Kwon J.-K."/>
            <person name="Lee H.-Y."/>
            <person name="Koo N."/>
            <person name="Hong Y."/>
            <person name="Kim R.W."/>
            <person name="Kang W.-H."/>
            <person name="Huh J.H."/>
            <person name="Kang B.-C."/>
            <person name="Yang T.-J."/>
            <person name="Lee Y.-H."/>
            <person name="Bennetzen J.L."/>
            <person name="Choi D."/>
        </authorList>
    </citation>
    <scope>NUCLEOTIDE SEQUENCE [LARGE SCALE GENOMIC DNA]</scope>
    <source>
        <strain evidence="3">cv. PBC81</strain>
    </source>
</reference>
<gene>
    <name evidence="2" type="ORF">CQW23_02104</name>
</gene>
<sequence length="147" mass="16353">MSGVAEVQDNSVVGSQSVVLPRSLIQKDVILGALSAAPMYFVIHSGGIYVGSQPHVMIRNTHHAMDERIEEMDTKYKIVGKLGFSGSQMDKMYVKLKLKLRPCDETIREDSGKVEPTRILPPETGAIPRKDNDMHLLLFLVDDFKKG</sequence>
<dbReference type="AlphaFoldDB" id="A0A2G2XQV7"/>
<dbReference type="STRING" id="33114.A0A2G2XQV7"/>
<keyword evidence="1" id="KW-1133">Transmembrane helix</keyword>
<dbReference type="SUPFAM" id="SSF51161">
    <property type="entry name" value="Trimeric LpxA-like enzymes"/>
    <property type="match status" value="1"/>
</dbReference>
<dbReference type="InterPro" id="IPR011004">
    <property type="entry name" value="Trimer_LpxA-like_sf"/>
</dbReference>
<keyword evidence="3" id="KW-1185">Reference proteome</keyword>
<keyword evidence="1" id="KW-0812">Transmembrane</keyword>
<dbReference type="Proteomes" id="UP000224567">
    <property type="component" value="Unassembled WGS sequence"/>
</dbReference>
<evidence type="ECO:0000313" key="2">
    <source>
        <dbReference type="EMBL" id="PHT59741.1"/>
    </source>
</evidence>
<dbReference type="Gene3D" id="2.160.10.10">
    <property type="entry name" value="Hexapeptide repeat proteins"/>
    <property type="match status" value="1"/>
</dbReference>
<feature type="transmembrane region" description="Helical" evidence="1">
    <location>
        <begin position="29"/>
        <end position="50"/>
    </location>
</feature>
<comment type="caution">
    <text evidence="2">The sequence shown here is derived from an EMBL/GenBank/DDBJ whole genome shotgun (WGS) entry which is preliminary data.</text>
</comment>
<proteinExistence type="predicted"/>
<accession>A0A2G2XQV7</accession>
<dbReference type="OrthoDB" id="1421678at2759"/>